<evidence type="ECO:0000259" key="5">
    <source>
        <dbReference type="PROSITE" id="PS50076"/>
    </source>
</evidence>
<sequence length="590" mass="66752">MPENSSSRFDRESGTRPSTSRNPPTEEGFVLDDSVFFLDDDDFQTIFQEDYYTRLNLSRDASQEEIRNSYRRLSRLLHPDKHAEAWKKSLAEDAFNRIGVAYEVLRDPYKRSLYDACGVSGVSGDFWQIVPADPQKQQTLEELREEREKRKEKASTNQRNEVSMGLDVTDIFERSNMRNTKDYGVYGYVPHMEITTMNTSQSIEAAWPQLDRLQIFSNVSYERGTGGGVLGVEMSKTVAKDVTADCKIMTGPSRGPVAHLRLSHRLTGGRSISLSAFTAWSRFGVMPLFELAYGSNLGRLGNGKVIVRGSKRIVNVSTRLDKDINRGRISLSTDASQDDVVFGIAYIHKLNFQHEPKLTFAIKMGFRGASLEYGVARRVSKYNHLGATMAVSVPGGVTLRITLQRSSQAFSFPILLSNDVLPAPIFYGTITPMIVYACVKSLYLLPQWKTYIAEKLQSRRNAYQSGLMGRRKEYDDFIKLMADKYEELIDAEGLSGGLVIDKALYGIFDAERFMIFRPVEVQIQLQCLVRNHQLDLMEGPKVDLPGFFDPNMGESKRLRIHYIFGGKNHLVEVDELDGLHLPSPDHLLIE</sequence>
<protein>
    <submittedName>
        <fullName evidence="6">DnaJ-like protein subfamily C member 11</fullName>
    </submittedName>
</protein>
<dbReference type="SMART" id="SM00271">
    <property type="entry name" value="DnaJ"/>
    <property type="match status" value="1"/>
</dbReference>
<dbReference type="InterPro" id="IPR024586">
    <property type="entry name" value="DnaJ-like_C11_C"/>
</dbReference>
<evidence type="ECO:0000256" key="2">
    <source>
        <dbReference type="ARBA" id="ARBA00023136"/>
    </source>
</evidence>
<feature type="region of interest" description="Disordered" evidence="4">
    <location>
        <begin position="1"/>
        <end position="27"/>
    </location>
</feature>
<dbReference type="GO" id="GO:0042407">
    <property type="term" value="P:cristae formation"/>
    <property type="evidence" value="ECO:0007669"/>
    <property type="project" value="TreeGrafter"/>
</dbReference>
<dbReference type="PANTHER" id="PTHR44157:SF1">
    <property type="entry name" value="DNAJ HOMOLOG SUBFAMILY C MEMBER 11"/>
    <property type="match status" value="1"/>
</dbReference>
<dbReference type="CDD" id="cd06257">
    <property type="entry name" value="DnaJ"/>
    <property type="match status" value="1"/>
</dbReference>
<keyword evidence="7" id="KW-1185">Reference proteome</keyword>
<dbReference type="Gene3D" id="1.10.287.110">
    <property type="entry name" value="DnaJ domain"/>
    <property type="match status" value="1"/>
</dbReference>
<dbReference type="InterPro" id="IPR036869">
    <property type="entry name" value="J_dom_sf"/>
</dbReference>
<dbReference type="OrthoDB" id="18010at2759"/>
<evidence type="ECO:0000313" key="7">
    <source>
        <dbReference type="Proteomes" id="UP000192578"/>
    </source>
</evidence>
<evidence type="ECO:0000256" key="1">
    <source>
        <dbReference type="ARBA" id="ARBA00004370"/>
    </source>
</evidence>
<proteinExistence type="predicted"/>
<accession>A0A1W0WL12</accession>
<dbReference type="Pfam" id="PF00226">
    <property type="entry name" value="DnaJ"/>
    <property type="match status" value="1"/>
</dbReference>
<dbReference type="PANTHER" id="PTHR44157">
    <property type="entry name" value="DNAJ HOMOLOG SUBFAMILY C MEMBER 11"/>
    <property type="match status" value="1"/>
</dbReference>
<keyword evidence="3" id="KW-0143">Chaperone</keyword>
<evidence type="ECO:0000256" key="3">
    <source>
        <dbReference type="ARBA" id="ARBA00023186"/>
    </source>
</evidence>
<evidence type="ECO:0000313" key="6">
    <source>
        <dbReference type="EMBL" id="OQV15894.1"/>
    </source>
</evidence>
<comment type="subcellular location">
    <subcellularLocation>
        <location evidence="1">Membrane</location>
    </subcellularLocation>
</comment>
<dbReference type="Pfam" id="PF22774">
    <property type="entry name" value="DNAJC11_beta-barrel"/>
    <property type="match status" value="1"/>
</dbReference>
<dbReference type="PRINTS" id="PR00625">
    <property type="entry name" value="JDOMAIN"/>
</dbReference>
<dbReference type="InterPro" id="IPR001623">
    <property type="entry name" value="DnaJ_domain"/>
</dbReference>
<dbReference type="AlphaFoldDB" id="A0A1W0WL12"/>
<dbReference type="SUPFAM" id="SSF46565">
    <property type="entry name" value="Chaperone J-domain"/>
    <property type="match status" value="1"/>
</dbReference>
<gene>
    <name evidence="6" type="ORF">BV898_09990</name>
</gene>
<dbReference type="Proteomes" id="UP000192578">
    <property type="component" value="Unassembled WGS sequence"/>
</dbReference>
<reference evidence="7" key="1">
    <citation type="submission" date="2017-01" db="EMBL/GenBank/DDBJ databases">
        <title>Comparative genomics of anhydrobiosis in the tardigrade Hypsibius dujardini.</title>
        <authorList>
            <person name="Yoshida Y."/>
            <person name="Koutsovoulos G."/>
            <person name="Laetsch D."/>
            <person name="Stevens L."/>
            <person name="Kumar S."/>
            <person name="Horikawa D."/>
            <person name="Ishino K."/>
            <person name="Komine S."/>
            <person name="Tomita M."/>
            <person name="Blaxter M."/>
            <person name="Arakawa K."/>
        </authorList>
    </citation>
    <scope>NUCLEOTIDE SEQUENCE [LARGE SCALE GENOMIC DNA]</scope>
    <source>
        <strain evidence="7">Z151</strain>
    </source>
</reference>
<dbReference type="PROSITE" id="PS00636">
    <property type="entry name" value="DNAJ_1"/>
    <property type="match status" value="1"/>
</dbReference>
<feature type="domain" description="J" evidence="5">
    <location>
        <begin position="50"/>
        <end position="118"/>
    </location>
</feature>
<dbReference type="EMBL" id="MTYJ01000081">
    <property type="protein sequence ID" value="OQV15894.1"/>
    <property type="molecule type" value="Genomic_DNA"/>
</dbReference>
<dbReference type="InterPro" id="IPR055225">
    <property type="entry name" value="DNAJC11-like_beta-barrel"/>
</dbReference>
<evidence type="ECO:0000256" key="4">
    <source>
        <dbReference type="SAM" id="MobiDB-lite"/>
    </source>
</evidence>
<organism evidence="6 7">
    <name type="scientific">Hypsibius exemplaris</name>
    <name type="common">Freshwater tardigrade</name>
    <dbReference type="NCBI Taxonomy" id="2072580"/>
    <lineage>
        <taxon>Eukaryota</taxon>
        <taxon>Metazoa</taxon>
        <taxon>Ecdysozoa</taxon>
        <taxon>Tardigrada</taxon>
        <taxon>Eutardigrada</taxon>
        <taxon>Parachela</taxon>
        <taxon>Hypsibioidea</taxon>
        <taxon>Hypsibiidae</taxon>
        <taxon>Hypsibius</taxon>
    </lineage>
</organism>
<keyword evidence="2" id="KW-0472">Membrane</keyword>
<name>A0A1W0WL12_HYPEX</name>
<dbReference type="GO" id="GO:0016020">
    <property type="term" value="C:membrane"/>
    <property type="evidence" value="ECO:0007669"/>
    <property type="project" value="UniProtKB-SubCell"/>
</dbReference>
<comment type="caution">
    <text evidence="6">The sequence shown here is derived from an EMBL/GenBank/DDBJ whole genome shotgun (WGS) entry which is preliminary data.</text>
</comment>
<dbReference type="GO" id="GO:0005739">
    <property type="term" value="C:mitochondrion"/>
    <property type="evidence" value="ECO:0007669"/>
    <property type="project" value="GOC"/>
</dbReference>
<dbReference type="PROSITE" id="PS50076">
    <property type="entry name" value="DNAJ_2"/>
    <property type="match status" value="1"/>
</dbReference>
<dbReference type="InterPro" id="IPR018253">
    <property type="entry name" value="DnaJ_domain_CS"/>
</dbReference>
<dbReference type="Pfam" id="PF11875">
    <property type="entry name" value="DnaJ-like_C11_C"/>
    <property type="match status" value="1"/>
</dbReference>
<dbReference type="InterPro" id="IPR052243">
    <property type="entry name" value="Mito_inner_membrane_organizer"/>
</dbReference>